<dbReference type="Proteomes" id="UP000257109">
    <property type="component" value="Unassembled WGS sequence"/>
</dbReference>
<feature type="compositionally biased region" description="Low complexity" evidence="1">
    <location>
        <begin position="381"/>
        <end position="391"/>
    </location>
</feature>
<protein>
    <recommendedName>
        <fullName evidence="4">Microtubule-associated protein futsch</fullName>
    </recommendedName>
</protein>
<evidence type="ECO:0000313" key="2">
    <source>
        <dbReference type="EMBL" id="RDX94679.1"/>
    </source>
</evidence>
<proteinExistence type="predicted"/>
<feature type="region of interest" description="Disordered" evidence="1">
    <location>
        <begin position="475"/>
        <end position="503"/>
    </location>
</feature>
<comment type="caution">
    <text evidence="2">The sequence shown here is derived from an EMBL/GenBank/DDBJ whole genome shotgun (WGS) entry which is preliminary data.</text>
</comment>
<feature type="region of interest" description="Disordered" evidence="1">
    <location>
        <begin position="1129"/>
        <end position="1208"/>
    </location>
</feature>
<evidence type="ECO:0000313" key="3">
    <source>
        <dbReference type="Proteomes" id="UP000257109"/>
    </source>
</evidence>
<feature type="region of interest" description="Disordered" evidence="1">
    <location>
        <begin position="206"/>
        <end position="448"/>
    </location>
</feature>
<feature type="compositionally biased region" description="Polar residues" evidence="1">
    <location>
        <begin position="298"/>
        <end position="318"/>
    </location>
</feature>
<evidence type="ECO:0008006" key="4">
    <source>
        <dbReference type="Google" id="ProtNLM"/>
    </source>
</evidence>
<feature type="compositionally biased region" description="Low complexity" evidence="1">
    <location>
        <begin position="817"/>
        <end position="828"/>
    </location>
</feature>
<feature type="non-terminal residue" evidence="2">
    <location>
        <position position="1"/>
    </location>
</feature>
<sequence>LELNLWVARWGVEGFLFWLVWRAWGDTCLTLHLVVEMPPSPALRYSPGREPRADGHKRGRSLESGLLFREKDDDLALFNEMQSKEKESFLLQSTDDLEDSFCSFLYLHSVKRMFLFLVPAFGLRHISDVNLGVSTRGETSDLLNDGDKNDYDWLLTPPDTPLFPSLDDEPPLTSFGSRGRPQSKPISISRSSTMLDALLFQMDKSYRSSRGSASPNRLSPSPRSGTNTLQSRGRPSSVPNSSPTPSLRYATPSRRPSPPPSKPMTPGSKYSTYTPRRMSTGSSGSVVSSGVRGTSPVKTNRGNSASPKIRAWQTNIPGFSSEAPPNLRTSLADRPASYVRGSSPASRNGRDSTSKFSRQSMSPTASRSSSSFHSHDRDQLSSRSKGSIASSGDDDLDSLQSITVGSLDRLSSRRGGSFSTNRTPVISKKSARIVSPSSAPKRSFDSAIRQMDRKTPQNMFRPLLSSVPSTTFYAGKTNSTNRSLVSRNSSVTTSSNASSDQGTTFALDIEGSDHNQDDMASETDKILYPDIHEEVFASDKIDALNANIKQEINRESIDILQNETRDPKTVFGPNESEDYISHIHIDTRVNENSEISHVRGDISEIGSFENTALCSHCGCCYEVINQAEKNIGLCPECRRKATLLRVIIPETTLAVFEDPSLITTNMPKEEKSLSELPRETNVGDLRFPYGERDVEESQTSCSELNQVHSQQNSPLPNLLLEVGRQTSGNQLETNQSGVDCKKPDNEFGNQHHYSDRPTLNMDPMEGTGISVLLKRSSSNKGPVVQGRTFTATTISYDDLSLARESVNSFRSSTRPGSYSASSSIDLSSTRQTEFRVQRQLSGRKLDVDCGYDLRIKPPSTTSSFSGASNHSHHELGLATQETAGSTECGFVEEVPRVLQEMQASENTVTDVIDASSIDSVVEEDKFEYDDSSRVNNACSSKVLSQAAVVQFDDNLVASFPNNGDCISHENADDHSNNARGVSNTEASVKAPELSSHEKHDMQNSNINELDALVTTNCSTITESEIEGENYCENNIGTVNDDLSKSALDDFREPSSQNPSTDCHTASVSELNASESHGIEGSTVTVECQGAGNTRSLTLEEATDTILFCSSIVHDLAYQAATIAMEKECSDPFEGSEPTVTLLGKPNSDRKDSRSRPVISKRALKSHKTKTKQRRVETDVKTPSGKTENDENIDESFTHNVGLPNKVDSMKPPKLESKCNCII</sequence>
<feature type="compositionally biased region" description="Low complexity" evidence="1">
    <location>
        <begin position="357"/>
        <end position="372"/>
    </location>
</feature>
<feature type="region of interest" description="Disordered" evidence="1">
    <location>
        <begin position="808"/>
        <end position="831"/>
    </location>
</feature>
<dbReference type="OrthoDB" id="1929779at2759"/>
<feature type="compositionally biased region" description="Polar residues" evidence="1">
    <location>
        <begin position="208"/>
        <end position="234"/>
    </location>
</feature>
<feature type="region of interest" description="Disordered" evidence="1">
    <location>
        <begin position="159"/>
        <end position="188"/>
    </location>
</feature>
<feature type="compositionally biased region" description="Low complexity" evidence="1">
    <location>
        <begin position="477"/>
        <end position="499"/>
    </location>
</feature>
<reference evidence="2" key="1">
    <citation type="submission" date="2018-05" db="EMBL/GenBank/DDBJ databases">
        <title>Draft genome of Mucuna pruriens seed.</title>
        <authorList>
            <person name="Nnadi N.E."/>
            <person name="Vos R."/>
            <person name="Hasami M.H."/>
            <person name="Devisetty U.K."/>
            <person name="Aguiy J.C."/>
        </authorList>
    </citation>
    <scope>NUCLEOTIDE SEQUENCE [LARGE SCALE GENOMIC DNA]</scope>
    <source>
        <strain evidence="2">JCA_2017</strain>
    </source>
</reference>
<dbReference type="EMBL" id="QJKJ01004307">
    <property type="protein sequence ID" value="RDX94679.1"/>
    <property type="molecule type" value="Genomic_DNA"/>
</dbReference>
<feature type="non-terminal residue" evidence="2">
    <location>
        <position position="1222"/>
    </location>
</feature>
<feature type="compositionally biased region" description="Low complexity" evidence="1">
    <location>
        <begin position="235"/>
        <end position="254"/>
    </location>
</feature>
<dbReference type="STRING" id="157652.A0A371GW00"/>
<gene>
    <name evidence="2" type="ORF">CR513_22899</name>
</gene>
<feature type="compositionally biased region" description="Low complexity" evidence="1">
    <location>
        <begin position="279"/>
        <end position="297"/>
    </location>
</feature>
<dbReference type="PANTHER" id="PTHR31949:SF3">
    <property type="entry name" value="RUN_FYVE DOMAIN PROTEIN"/>
    <property type="match status" value="1"/>
</dbReference>
<feature type="region of interest" description="Disordered" evidence="1">
    <location>
        <begin position="969"/>
        <end position="1000"/>
    </location>
</feature>
<organism evidence="2 3">
    <name type="scientific">Mucuna pruriens</name>
    <name type="common">Velvet bean</name>
    <name type="synonym">Dolichos pruriens</name>
    <dbReference type="NCBI Taxonomy" id="157652"/>
    <lineage>
        <taxon>Eukaryota</taxon>
        <taxon>Viridiplantae</taxon>
        <taxon>Streptophyta</taxon>
        <taxon>Embryophyta</taxon>
        <taxon>Tracheophyta</taxon>
        <taxon>Spermatophyta</taxon>
        <taxon>Magnoliopsida</taxon>
        <taxon>eudicotyledons</taxon>
        <taxon>Gunneridae</taxon>
        <taxon>Pentapetalae</taxon>
        <taxon>rosids</taxon>
        <taxon>fabids</taxon>
        <taxon>Fabales</taxon>
        <taxon>Fabaceae</taxon>
        <taxon>Papilionoideae</taxon>
        <taxon>50 kb inversion clade</taxon>
        <taxon>NPAAA clade</taxon>
        <taxon>indigoferoid/millettioid clade</taxon>
        <taxon>Phaseoleae</taxon>
        <taxon>Mucuna</taxon>
    </lineage>
</organism>
<dbReference type="GO" id="GO:0043622">
    <property type="term" value="P:cortical microtubule organization"/>
    <property type="evidence" value="ECO:0007669"/>
    <property type="project" value="TreeGrafter"/>
</dbReference>
<name>A0A371GW00_MUCPR</name>
<dbReference type="AlphaFoldDB" id="A0A371GW00"/>
<evidence type="ECO:0000256" key="1">
    <source>
        <dbReference type="SAM" id="MobiDB-lite"/>
    </source>
</evidence>
<feature type="compositionally biased region" description="Basic residues" evidence="1">
    <location>
        <begin position="1161"/>
        <end position="1172"/>
    </location>
</feature>
<feature type="compositionally biased region" description="Low complexity" evidence="1">
    <location>
        <begin position="398"/>
        <end position="419"/>
    </location>
</feature>
<keyword evidence="3" id="KW-1185">Reference proteome</keyword>
<accession>A0A371GW00</accession>
<dbReference type="PANTHER" id="PTHR31949">
    <property type="entry name" value="GASTRIC MUCIN-LIKE PROTEIN"/>
    <property type="match status" value="1"/>
</dbReference>
<feature type="compositionally biased region" description="Polar residues" evidence="1">
    <location>
        <begin position="977"/>
        <end position="986"/>
    </location>
</feature>
<dbReference type="GO" id="GO:0055028">
    <property type="term" value="C:cortical microtubule"/>
    <property type="evidence" value="ECO:0007669"/>
    <property type="project" value="TreeGrafter"/>
</dbReference>